<accession>A0A850QQV2</accession>
<name>A0A850QQV2_PHODD</name>
<reference evidence="2 3" key="1">
    <citation type="submission" date="2020-06" db="EMBL/GenBank/DDBJ databases">
        <title>Photobacterium damselae subsp. damselae comparative genomics.</title>
        <authorList>
            <person name="Osorio C.R."/>
        </authorList>
    </citation>
    <scope>NUCLEOTIDE SEQUENCE [LARGE SCALE GENOMIC DNA]</scope>
    <source>
        <strain evidence="2 3">TW250/03</strain>
    </source>
</reference>
<dbReference type="EMBL" id="JABXOR010000569">
    <property type="protein sequence ID" value="NVP00354.1"/>
    <property type="molecule type" value="Genomic_DNA"/>
</dbReference>
<dbReference type="Proteomes" id="UP000533429">
    <property type="component" value="Unassembled WGS sequence"/>
</dbReference>
<keyword evidence="1" id="KW-0732">Signal</keyword>
<organism evidence="2 3">
    <name type="scientific">Photobacterium damselae subsp. damselae</name>
    <name type="common">Listonella damsela</name>
    <dbReference type="NCBI Taxonomy" id="85581"/>
    <lineage>
        <taxon>Bacteria</taxon>
        <taxon>Pseudomonadati</taxon>
        <taxon>Pseudomonadota</taxon>
        <taxon>Gammaproteobacteria</taxon>
        <taxon>Vibrionales</taxon>
        <taxon>Vibrionaceae</taxon>
        <taxon>Photobacterium</taxon>
    </lineage>
</organism>
<evidence type="ECO:0000313" key="3">
    <source>
        <dbReference type="Proteomes" id="UP000533429"/>
    </source>
</evidence>
<gene>
    <name evidence="2" type="ORF">HWA77_09055</name>
</gene>
<feature type="chain" id="PRO_5032717113" evidence="1">
    <location>
        <begin position="21"/>
        <end position="249"/>
    </location>
</feature>
<evidence type="ECO:0000313" key="2">
    <source>
        <dbReference type="EMBL" id="NVP00354.1"/>
    </source>
</evidence>
<evidence type="ECO:0000256" key="1">
    <source>
        <dbReference type="SAM" id="SignalP"/>
    </source>
</evidence>
<dbReference type="AlphaFoldDB" id="A0A850QQV2"/>
<proteinExistence type="predicted"/>
<comment type="caution">
    <text evidence="2">The sequence shown here is derived from an EMBL/GenBank/DDBJ whole genome shotgun (WGS) entry which is preliminary data.</text>
</comment>
<protein>
    <submittedName>
        <fullName evidence="2">Uncharacterized protein</fullName>
    </submittedName>
</protein>
<sequence length="249" mass="28238">MLLIVIFYVLCALLSTKAAAEDTWPIDLPWQQPQEPSPEVKPFELPTLKGDGPHYNTVLPALKAAPKVSPDEIYQLITRCYPEKSKFKIDIDLVAGVKASFDQYDTSDFPDITEHYVGVVGKMPIYSTTEQSREREWEHKRRVKTASDVASFSEALANRNHAYREMGIYLAMEARSQARVKQGIANVSEQIGYLEKVAAAQRDILKYEAQVVENRLALISMCDDNTSERMNNYLKRIAYLPPPKGKKPQ</sequence>
<feature type="signal peptide" evidence="1">
    <location>
        <begin position="1"/>
        <end position="20"/>
    </location>
</feature>